<reference evidence="9 10" key="1">
    <citation type="journal article" date="2011" name="Proc. Natl. Acad. Sci. U.S.A.">
        <title>Evolutionary erosion of yeast sex chromosomes by mating-type switching accidents.</title>
        <authorList>
            <person name="Gordon J.L."/>
            <person name="Armisen D."/>
            <person name="Proux-Wera E."/>
            <person name="Oheigeartaigh S.S."/>
            <person name="Byrne K.P."/>
            <person name="Wolfe K.H."/>
        </authorList>
    </citation>
    <scope>NUCLEOTIDE SEQUENCE [LARGE SCALE GENOMIC DNA]</scope>
    <source>
        <strain evidence="10">ATCC 34711 / CBS 6284 / DSM 70876 / NBRC 10599 / NRRL Y-10934 / UCD 77-7</strain>
    </source>
</reference>
<dbReference type="Gene3D" id="3.30.420.10">
    <property type="entry name" value="Ribonuclease H-like superfamily/Ribonuclease H"/>
    <property type="match status" value="1"/>
</dbReference>
<evidence type="ECO:0000256" key="4">
    <source>
        <dbReference type="ARBA" id="ARBA00022759"/>
    </source>
</evidence>
<evidence type="ECO:0000256" key="6">
    <source>
        <dbReference type="ARBA" id="ARBA00022918"/>
    </source>
</evidence>
<dbReference type="InterPro" id="IPR041588">
    <property type="entry name" value="Integrase_H2C2"/>
</dbReference>
<accession>I2GXE1</accession>
<dbReference type="GO" id="GO:0003676">
    <property type="term" value="F:nucleic acid binding"/>
    <property type="evidence" value="ECO:0007669"/>
    <property type="project" value="InterPro"/>
</dbReference>
<dbReference type="GeneID" id="14493222"/>
<dbReference type="AlphaFoldDB" id="I2GXE1"/>
<dbReference type="PANTHER" id="PTHR37984:SF5">
    <property type="entry name" value="PROTEIN NYNRIN-LIKE"/>
    <property type="match status" value="1"/>
</dbReference>
<dbReference type="GO" id="GO:0003964">
    <property type="term" value="F:RNA-directed DNA polymerase activity"/>
    <property type="evidence" value="ECO:0007669"/>
    <property type="project" value="UniProtKB-KW"/>
</dbReference>
<dbReference type="InterPro" id="IPR012337">
    <property type="entry name" value="RNaseH-like_sf"/>
</dbReference>
<feature type="domain" description="Reverse transcriptase RNase H-like" evidence="7">
    <location>
        <begin position="11"/>
        <end position="50"/>
    </location>
</feature>
<keyword evidence="3" id="KW-0540">Nuclease</keyword>
<evidence type="ECO:0000256" key="3">
    <source>
        <dbReference type="ARBA" id="ARBA00022722"/>
    </source>
</evidence>
<name>I2GXE1_HENB6</name>
<dbReference type="EMBL" id="HE806316">
    <property type="protein sequence ID" value="CCH58793.1"/>
    <property type="molecule type" value="Genomic_DNA"/>
</dbReference>
<dbReference type="InParanoid" id="I2GXE1"/>
<keyword evidence="6" id="KW-0695">RNA-directed DNA polymerase</keyword>
<dbReference type="HOGENOM" id="CLU_891917_0_0_1"/>
<dbReference type="FunFam" id="1.10.340.70:FF:000001">
    <property type="entry name" value="Retrovirus-related Pol polyprotein from transposon gypsy-like Protein"/>
    <property type="match status" value="1"/>
</dbReference>
<evidence type="ECO:0000256" key="2">
    <source>
        <dbReference type="ARBA" id="ARBA00022695"/>
    </source>
</evidence>
<evidence type="ECO:0000259" key="8">
    <source>
        <dbReference type="Pfam" id="PF17921"/>
    </source>
</evidence>
<dbReference type="InterPro" id="IPR036397">
    <property type="entry name" value="RNaseH_sf"/>
</dbReference>
<dbReference type="GO" id="GO:0004519">
    <property type="term" value="F:endonuclease activity"/>
    <property type="evidence" value="ECO:0007669"/>
    <property type="project" value="UniProtKB-KW"/>
</dbReference>
<dbReference type="Pfam" id="PF17921">
    <property type="entry name" value="Integrase_H2C2"/>
    <property type="match status" value="1"/>
</dbReference>
<dbReference type="KEGG" id="tbl:TBLA_0A10140"/>
<evidence type="ECO:0000313" key="9">
    <source>
        <dbReference type="EMBL" id="CCH58793.1"/>
    </source>
</evidence>
<dbReference type="OMA" id="CATTHFA"/>
<dbReference type="Proteomes" id="UP000002866">
    <property type="component" value="Chromosome 1"/>
</dbReference>
<dbReference type="InterPro" id="IPR050951">
    <property type="entry name" value="Retrovirus_Pol_polyprotein"/>
</dbReference>
<gene>
    <name evidence="9" type="primary">TBLA0A10140</name>
    <name evidence="9" type="ORF">TBLA_0A10140</name>
</gene>
<dbReference type="Gene3D" id="1.10.340.70">
    <property type="match status" value="1"/>
</dbReference>
<sequence length="312" mass="36862">MSWFMLYINEVYLKGRYFDLHTDHKSLESIMQNEDNSDHIDRWISRLAYFYFKPKYIPGETNRADALLKSARNKLQIFEPKFKLASPDEVKEADRQDSFMNKIIRILLKKEKCPAELRKYKRYRMVAIHLYYGVYEGVRYGLCIPRGLIRSRVLKHCHGSNGSGHPGGTRTYVLVQKYYYWPKMLNSVQQYVKRCEPCQFSKNSHQRPFGVYHPLKIPSRRFKDVNINFVSGMNQNGKYQQVMVIIDRLTKWVIFVSLTKKVTPAAVADVLIENVVYQYGMTRFMHYMDGNLGLLVYLIPFLTSLNIYEMIP</sequence>
<keyword evidence="5" id="KW-0378">Hydrolase</keyword>
<dbReference type="Pfam" id="PF17917">
    <property type="entry name" value="RT_RNaseH"/>
    <property type="match status" value="1"/>
</dbReference>
<organism evidence="9 10">
    <name type="scientific">Henningerozyma blattae (strain ATCC 34711 / CBS 6284 / DSM 70876 / NBRC 10599 / NRRL Y-10934 / UCD 77-7)</name>
    <name type="common">Yeast</name>
    <name type="synonym">Tetrapisispora blattae</name>
    <dbReference type="NCBI Taxonomy" id="1071380"/>
    <lineage>
        <taxon>Eukaryota</taxon>
        <taxon>Fungi</taxon>
        <taxon>Dikarya</taxon>
        <taxon>Ascomycota</taxon>
        <taxon>Saccharomycotina</taxon>
        <taxon>Saccharomycetes</taxon>
        <taxon>Saccharomycetales</taxon>
        <taxon>Saccharomycetaceae</taxon>
        <taxon>Henningerozyma</taxon>
    </lineage>
</organism>
<dbReference type="SUPFAM" id="SSF53098">
    <property type="entry name" value="Ribonuclease H-like"/>
    <property type="match status" value="1"/>
</dbReference>
<evidence type="ECO:0000256" key="5">
    <source>
        <dbReference type="ARBA" id="ARBA00022801"/>
    </source>
</evidence>
<dbReference type="InterPro" id="IPR041373">
    <property type="entry name" value="RT_RNaseH"/>
</dbReference>
<keyword evidence="4" id="KW-0255">Endonuclease</keyword>
<evidence type="ECO:0000256" key="1">
    <source>
        <dbReference type="ARBA" id="ARBA00022679"/>
    </source>
</evidence>
<keyword evidence="2" id="KW-0548">Nucleotidyltransferase</keyword>
<dbReference type="STRING" id="1071380.I2GXE1"/>
<keyword evidence="1" id="KW-0808">Transferase</keyword>
<dbReference type="PANTHER" id="PTHR37984">
    <property type="entry name" value="PROTEIN CBG26694"/>
    <property type="match status" value="1"/>
</dbReference>
<dbReference type="GO" id="GO:0016787">
    <property type="term" value="F:hydrolase activity"/>
    <property type="evidence" value="ECO:0007669"/>
    <property type="project" value="UniProtKB-KW"/>
</dbReference>
<keyword evidence="10" id="KW-1185">Reference proteome</keyword>
<protein>
    <submittedName>
        <fullName evidence="9">Uncharacterized protein</fullName>
    </submittedName>
</protein>
<feature type="domain" description="Integrase zinc-binding" evidence="8">
    <location>
        <begin position="150"/>
        <end position="203"/>
    </location>
</feature>
<dbReference type="eggNOG" id="KOG0017">
    <property type="taxonomic scope" value="Eukaryota"/>
</dbReference>
<evidence type="ECO:0000259" key="7">
    <source>
        <dbReference type="Pfam" id="PF17917"/>
    </source>
</evidence>
<evidence type="ECO:0000313" key="10">
    <source>
        <dbReference type="Proteomes" id="UP000002866"/>
    </source>
</evidence>
<dbReference type="OrthoDB" id="4022548at2759"/>
<dbReference type="RefSeq" id="XP_004178312.1">
    <property type="nucleotide sequence ID" value="XM_004178264.1"/>
</dbReference>
<proteinExistence type="predicted"/>